<comment type="caution">
    <text evidence="1">The sequence shown here is derived from an EMBL/GenBank/DDBJ whole genome shotgun (WGS) entry which is preliminary data.</text>
</comment>
<proteinExistence type="predicted"/>
<reference evidence="1" key="1">
    <citation type="submission" date="2019-08" db="EMBL/GenBank/DDBJ databases">
        <authorList>
            <person name="Kucharzyk K."/>
            <person name="Murdoch R.W."/>
            <person name="Higgins S."/>
            <person name="Loffler F."/>
        </authorList>
    </citation>
    <scope>NUCLEOTIDE SEQUENCE</scope>
</reference>
<evidence type="ECO:0008006" key="2">
    <source>
        <dbReference type="Google" id="ProtNLM"/>
    </source>
</evidence>
<dbReference type="InterPro" id="IPR037066">
    <property type="entry name" value="Plug_dom_sf"/>
</dbReference>
<accession>A0A644ZGN7</accession>
<sequence>MSKLAFFLCACLSVSSTICADENNLPQINDTIRLDEVIVTGTLPKVNPRNVPMSISVVGERQIQNRLEPSLLPLLTEEVPGLFITQRGVMGYGVAAGAAE</sequence>
<name>A0A644ZGN7_9ZZZZ</name>
<dbReference type="EMBL" id="VSSQ01008802">
    <property type="protein sequence ID" value="MPM39887.1"/>
    <property type="molecule type" value="Genomic_DNA"/>
</dbReference>
<dbReference type="AlphaFoldDB" id="A0A644ZGN7"/>
<dbReference type="SUPFAM" id="SSF56935">
    <property type="entry name" value="Porins"/>
    <property type="match status" value="1"/>
</dbReference>
<evidence type="ECO:0000313" key="1">
    <source>
        <dbReference type="EMBL" id="MPM39887.1"/>
    </source>
</evidence>
<dbReference type="Gene3D" id="2.170.130.10">
    <property type="entry name" value="TonB-dependent receptor, plug domain"/>
    <property type="match status" value="1"/>
</dbReference>
<gene>
    <name evidence="1" type="ORF">SDC9_86523</name>
</gene>
<protein>
    <recommendedName>
        <fullName evidence="2">TonB-dependent receptor plug domain-containing protein</fullName>
    </recommendedName>
</protein>
<organism evidence="1">
    <name type="scientific">bioreactor metagenome</name>
    <dbReference type="NCBI Taxonomy" id="1076179"/>
    <lineage>
        <taxon>unclassified sequences</taxon>
        <taxon>metagenomes</taxon>
        <taxon>ecological metagenomes</taxon>
    </lineage>
</organism>